<comment type="caution">
    <text evidence="1">The sequence shown here is derived from an EMBL/GenBank/DDBJ whole genome shotgun (WGS) entry which is preliminary data.</text>
</comment>
<dbReference type="Proteomes" id="UP001605036">
    <property type="component" value="Unassembled WGS sequence"/>
</dbReference>
<dbReference type="InterPro" id="IPR036163">
    <property type="entry name" value="HMA_dom_sf"/>
</dbReference>
<evidence type="ECO:0000313" key="2">
    <source>
        <dbReference type="Proteomes" id="UP001605036"/>
    </source>
</evidence>
<keyword evidence="2" id="KW-1185">Reference proteome</keyword>
<dbReference type="AlphaFoldDB" id="A0ABD1ZDK2"/>
<gene>
    <name evidence="1" type="ORF">R1flu_012019</name>
</gene>
<proteinExistence type="predicted"/>
<evidence type="ECO:0000313" key="1">
    <source>
        <dbReference type="EMBL" id="KAL2644432.1"/>
    </source>
</evidence>
<protein>
    <recommendedName>
        <fullName evidence="3">HMA domain-containing protein</fullName>
    </recommendedName>
</protein>
<evidence type="ECO:0008006" key="3">
    <source>
        <dbReference type="Google" id="ProtNLM"/>
    </source>
</evidence>
<organism evidence="1 2">
    <name type="scientific">Riccia fluitans</name>
    <dbReference type="NCBI Taxonomy" id="41844"/>
    <lineage>
        <taxon>Eukaryota</taxon>
        <taxon>Viridiplantae</taxon>
        <taxon>Streptophyta</taxon>
        <taxon>Embryophyta</taxon>
        <taxon>Marchantiophyta</taxon>
        <taxon>Marchantiopsida</taxon>
        <taxon>Marchantiidae</taxon>
        <taxon>Marchantiales</taxon>
        <taxon>Ricciaceae</taxon>
        <taxon>Riccia</taxon>
    </lineage>
</organism>
<dbReference type="EMBL" id="JBHFFA010000002">
    <property type="protein sequence ID" value="KAL2644432.1"/>
    <property type="molecule type" value="Genomic_DNA"/>
</dbReference>
<reference evidence="1 2" key="1">
    <citation type="submission" date="2024-09" db="EMBL/GenBank/DDBJ databases">
        <title>Chromosome-scale assembly of Riccia fluitans.</title>
        <authorList>
            <person name="Paukszto L."/>
            <person name="Sawicki J."/>
            <person name="Karawczyk K."/>
            <person name="Piernik-Szablinska J."/>
            <person name="Szczecinska M."/>
            <person name="Mazdziarz M."/>
        </authorList>
    </citation>
    <scope>NUCLEOTIDE SEQUENCE [LARGE SCALE GENOMIC DNA]</scope>
    <source>
        <strain evidence="1">Rf_01</strain>
        <tissue evidence="1">Aerial parts of the thallus</tissue>
    </source>
</reference>
<accession>A0ABD1ZDK2</accession>
<dbReference type="SUPFAM" id="SSF55008">
    <property type="entry name" value="HMA, heavy metal-associated domain"/>
    <property type="match status" value="1"/>
</dbReference>
<sequence>MAVNPNKIFYGQYDRASWSRLIDVEGVTSASCNVDEQKVTVDGYVKPEVILKAAKTITSCAEIVKKDPKKNGLEQSSNEDLRVDDTSAVGEHLLRAALELH</sequence>
<name>A0ABD1ZDK2_9MARC</name>